<dbReference type="InterPro" id="IPR000165">
    <property type="entry name" value="Glucoamylase"/>
</dbReference>
<comment type="caution">
    <text evidence="15">The sequence shown here is derived from an EMBL/GenBank/DDBJ whole genome shotgun (WGS) entry which is preliminary data.</text>
</comment>
<reference evidence="15" key="2">
    <citation type="journal article" date="2023" name="IMA Fungus">
        <title>Comparative genomic study of the Penicillium genus elucidates a diverse pangenome and 15 lateral gene transfer events.</title>
        <authorList>
            <person name="Petersen C."/>
            <person name="Sorensen T."/>
            <person name="Nielsen M.R."/>
            <person name="Sondergaard T.E."/>
            <person name="Sorensen J.L."/>
            <person name="Fitzpatrick D.A."/>
            <person name="Frisvad J.C."/>
            <person name="Nielsen K.L."/>
        </authorList>
    </citation>
    <scope>NUCLEOTIDE SEQUENCE</scope>
    <source>
        <strain evidence="15">IBT 30761</strain>
    </source>
</reference>
<keyword evidence="9" id="KW-0624">Polysaccharide degradation</keyword>
<evidence type="ECO:0000256" key="8">
    <source>
        <dbReference type="ARBA" id="ARBA00023295"/>
    </source>
</evidence>
<evidence type="ECO:0000256" key="12">
    <source>
        <dbReference type="SAM" id="MobiDB-lite"/>
    </source>
</evidence>
<dbReference type="OrthoDB" id="6123450at2759"/>
<gene>
    <name evidence="15" type="ORF">N7532_002168</name>
</gene>
<feature type="chain" id="PRO_5040761770" description="glucan 1,4-alpha-glucosidase" evidence="13">
    <location>
        <begin position="19"/>
        <end position="496"/>
    </location>
</feature>
<evidence type="ECO:0000256" key="2">
    <source>
        <dbReference type="ARBA" id="ARBA00006188"/>
    </source>
</evidence>
<dbReference type="FunFam" id="1.50.10.10:FF:000018">
    <property type="entry name" value="Glucoamylase"/>
    <property type="match status" value="1"/>
</dbReference>
<evidence type="ECO:0000256" key="3">
    <source>
        <dbReference type="ARBA" id="ARBA00012593"/>
    </source>
</evidence>
<feature type="signal peptide" evidence="13">
    <location>
        <begin position="1"/>
        <end position="18"/>
    </location>
</feature>
<evidence type="ECO:0000256" key="6">
    <source>
        <dbReference type="ARBA" id="ARBA00023180"/>
    </source>
</evidence>
<protein>
    <recommendedName>
        <fullName evidence="3">glucan 1,4-alpha-glucosidase</fullName>
        <ecNumber evidence="3">3.2.1.3</ecNumber>
    </recommendedName>
    <alternativeName>
        <fullName evidence="11">1,4-alpha-D-glucan glucohydrolase</fullName>
    </alternativeName>
    <alternativeName>
        <fullName evidence="10">Glucan 1,4-alpha-glucosidase</fullName>
    </alternativeName>
</protein>
<dbReference type="Gene3D" id="1.50.10.10">
    <property type="match status" value="1"/>
</dbReference>
<keyword evidence="5" id="KW-0378">Hydrolase</keyword>
<dbReference type="GO" id="GO:0000272">
    <property type="term" value="P:polysaccharide catabolic process"/>
    <property type="evidence" value="ECO:0007669"/>
    <property type="project" value="UniProtKB-KW"/>
</dbReference>
<name>A0A9W9G461_9EURO</name>
<dbReference type="PRINTS" id="PR00736">
    <property type="entry name" value="GLHYDRLASE15"/>
</dbReference>
<dbReference type="GO" id="GO:0004339">
    <property type="term" value="F:glucan 1,4-alpha-glucosidase activity"/>
    <property type="evidence" value="ECO:0007669"/>
    <property type="project" value="UniProtKB-EC"/>
</dbReference>
<dbReference type="InterPro" id="IPR008928">
    <property type="entry name" value="6-hairpin_glycosidase_sf"/>
</dbReference>
<dbReference type="SUPFAM" id="SSF48208">
    <property type="entry name" value="Six-hairpin glycosidases"/>
    <property type="match status" value="1"/>
</dbReference>
<evidence type="ECO:0000256" key="9">
    <source>
        <dbReference type="ARBA" id="ARBA00023326"/>
    </source>
</evidence>
<evidence type="ECO:0000256" key="7">
    <source>
        <dbReference type="ARBA" id="ARBA00023277"/>
    </source>
</evidence>
<organism evidence="15 16">
    <name type="scientific">Penicillium argentinense</name>
    <dbReference type="NCBI Taxonomy" id="1131581"/>
    <lineage>
        <taxon>Eukaryota</taxon>
        <taxon>Fungi</taxon>
        <taxon>Dikarya</taxon>
        <taxon>Ascomycota</taxon>
        <taxon>Pezizomycotina</taxon>
        <taxon>Eurotiomycetes</taxon>
        <taxon>Eurotiomycetidae</taxon>
        <taxon>Eurotiales</taxon>
        <taxon>Aspergillaceae</taxon>
        <taxon>Penicillium</taxon>
    </lineage>
</organism>
<comment type="catalytic activity">
    <reaction evidence="1">
        <text>Hydrolysis of terminal (1-&gt;4)-linked alpha-D-glucose residues successively from non-reducing ends of the chains with release of beta-D-glucose.</text>
        <dbReference type="EC" id="3.2.1.3"/>
    </reaction>
</comment>
<evidence type="ECO:0000256" key="11">
    <source>
        <dbReference type="ARBA" id="ARBA00033473"/>
    </source>
</evidence>
<sequence length="496" mass="53647">MMFKALLTLSTVVPAVVASPAFHLHQKRSELETFIQNEKPVAHQGILNNIGADGKLVPGAYPGIVVASPTNGDPTNYFYTWTRDAALTLLDLIHDFLGGDSSLEPLIQQYITAQAKLQRVPNPSGTLSDGSGLGEPKFNVNITAFTGSWGRPQRDGPALRALALIDYGNYLISQGKQSKVQDNIWPIVQNDLSYVGQYWNQTGFDLWEEVDASSFFTTAAQYKSLIQGRVFATALGYQCEACALAPQILCHLQDYWNGTAVISNIPTNGRTGLDVNSVLATLYTFDSAAATCDDTTFQPCSARALSNHKLLVDSFRGIYGVNKGRTAGQAAAVGRYAEDVYFGGNPWYLATLAAAEQLYDALYQWDKQGRVSVTGVSLPFFHDLVANVTTGTYTKGSTKYSEITGAVRTYADGFVSIVQEYTPADGGLNEQFDRNTGAPVSVQHLTWSYAAFLTAVARRAGDVPPTWGVASPPPMPSQCARSSVPGTYVTPTPSPW</sequence>
<proteinExistence type="inferred from homology"/>
<dbReference type="InterPro" id="IPR012341">
    <property type="entry name" value="6hp_glycosidase-like_sf"/>
</dbReference>
<comment type="similarity">
    <text evidence="2">Belongs to the glycosyl hydrolase 15 family.</text>
</comment>
<keyword evidence="8" id="KW-0326">Glycosidase</keyword>
<evidence type="ECO:0000256" key="13">
    <source>
        <dbReference type="SAM" id="SignalP"/>
    </source>
</evidence>
<dbReference type="EC" id="3.2.1.3" evidence="3"/>
<evidence type="ECO:0000256" key="1">
    <source>
        <dbReference type="ARBA" id="ARBA00001863"/>
    </source>
</evidence>
<evidence type="ECO:0000256" key="10">
    <source>
        <dbReference type="ARBA" id="ARBA00033442"/>
    </source>
</evidence>
<reference evidence="15" key="1">
    <citation type="submission" date="2022-11" db="EMBL/GenBank/DDBJ databases">
        <authorList>
            <person name="Petersen C."/>
        </authorList>
    </citation>
    <scope>NUCLEOTIDE SEQUENCE</scope>
    <source>
        <strain evidence="15">IBT 30761</strain>
    </source>
</reference>
<dbReference type="Pfam" id="PF00723">
    <property type="entry name" value="Glyco_hydro_15"/>
    <property type="match status" value="1"/>
</dbReference>
<feature type="compositionally biased region" description="Polar residues" evidence="12">
    <location>
        <begin position="479"/>
        <end position="496"/>
    </location>
</feature>
<evidence type="ECO:0000259" key="14">
    <source>
        <dbReference type="Pfam" id="PF00723"/>
    </source>
</evidence>
<dbReference type="Proteomes" id="UP001149074">
    <property type="component" value="Unassembled WGS sequence"/>
</dbReference>
<keyword evidence="16" id="KW-1185">Reference proteome</keyword>
<evidence type="ECO:0000256" key="4">
    <source>
        <dbReference type="ARBA" id="ARBA00022729"/>
    </source>
</evidence>
<dbReference type="RefSeq" id="XP_056479703.1">
    <property type="nucleotide sequence ID" value="XM_056614662.1"/>
</dbReference>
<accession>A0A9W9G461</accession>
<evidence type="ECO:0000256" key="5">
    <source>
        <dbReference type="ARBA" id="ARBA00022801"/>
    </source>
</evidence>
<dbReference type="PANTHER" id="PTHR31616">
    <property type="entry name" value="TREHALASE"/>
    <property type="match status" value="1"/>
</dbReference>
<evidence type="ECO:0000313" key="16">
    <source>
        <dbReference type="Proteomes" id="UP001149074"/>
    </source>
</evidence>
<evidence type="ECO:0000313" key="15">
    <source>
        <dbReference type="EMBL" id="KAJ5111633.1"/>
    </source>
</evidence>
<feature type="domain" description="GH15-like" evidence="14">
    <location>
        <begin position="41"/>
        <end position="456"/>
    </location>
</feature>
<dbReference type="PANTHER" id="PTHR31616:SF12">
    <property type="entry name" value="GLUCOAMYLASE"/>
    <property type="match status" value="1"/>
</dbReference>
<feature type="region of interest" description="Disordered" evidence="12">
    <location>
        <begin position="468"/>
        <end position="496"/>
    </location>
</feature>
<keyword evidence="4 13" id="KW-0732">Signal</keyword>
<dbReference type="InterPro" id="IPR011613">
    <property type="entry name" value="GH15-like"/>
</dbReference>
<dbReference type="EMBL" id="JAPQKI010000002">
    <property type="protein sequence ID" value="KAJ5111633.1"/>
    <property type="molecule type" value="Genomic_DNA"/>
</dbReference>
<keyword evidence="6" id="KW-0325">Glycoprotein</keyword>
<dbReference type="GO" id="GO:0000324">
    <property type="term" value="C:fungal-type vacuole"/>
    <property type="evidence" value="ECO:0007669"/>
    <property type="project" value="TreeGrafter"/>
</dbReference>
<keyword evidence="7" id="KW-0119">Carbohydrate metabolism</keyword>
<dbReference type="AlphaFoldDB" id="A0A9W9G461"/>
<dbReference type="GeneID" id="81353641"/>